<dbReference type="GO" id="GO:0008671">
    <property type="term" value="F:2-dehydro-3-deoxygalactonokinase activity"/>
    <property type="evidence" value="ECO:0007669"/>
    <property type="project" value="InterPro"/>
</dbReference>
<evidence type="ECO:0000313" key="1">
    <source>
        <dbReference type="EMBL" id="MQY45214.1"/>
    </source>
</evidence>
<reference evidence="1 2" key="1">
    <citation type="submission" date="2019-11" db="EMBL/GenBank/DDBJ databases">
        <title>Genome analysis of Rhizobacterium cereale a novel genus and species isolated from maize roots in North Spain.</title>
        <authorList>
            <person name="Menendez E."/>
            <person name="Flores-Felix J.D."/>
            <person name="Ramirez-Bahena M.-H."/>
            <person name="Igual J.M."/>
            <person name="Garcia-Fraile P."/>
            <person name="Peix A."/>
            <person name="Velazquez E."/>
        </authorList>
    </citation>
    <scope>NUCLEOTIDE SEQUENCE [LARGE SCALE GENOMIC DNA]</scope>
    <source>
        <strain evidence="1 2">RZME27</strain>
    </source>
</reference>
<protein>
    <submittedName>
        <fullName evidence="1">2-dehydro-3-deoxygalactonokinase</fullName>
    </submittedName>
</protein>
<name>A0A6A8A3Q8_9HYPH</name>
<dbReference type="Pfam" id="PF05035">
    <property type="entry name" value="DGOK"/>
    <property type="match status" value="1"/>
</dbReference>
<organism evidence="1 2">
    <name type="scientific">Endobacterium cereale</name>
    <dbReference type="NCBI Taxonomy" id="2663029"/>
    <lineage>
        <taxon>Bacteria</taxon>
        <taxon>Pseudomonadati</taxon>
        <taxon>Pseudomonadota</taxon>
        <taxon>Alphaproteobacteria</taxon>
        <taxon>Hyphomicrobiales</taxon>
        <taxon>Rhizobiaceae</taxon>
        <taxon>Endobacterium</taxon>
    </lineage>
</organism>
<keyword evidence="2" id="KW-1185">Reference proteome</keyword>
<dbReference type="GO" id="GO:0034194">
    <property type="term" value="P:D-galactonate catabolic process"/>
    <property type="evidence" value="ECO:0007669"/>
    <property type="project" value="InterPro"/>
</dbReference>
<dbReference type="InterPro" id="IPR042258">
    <property type="entry name" value="DGOK_N"/>
</dbReference>
<gene>
    <name evidence="1" type="ORF">GAO09_03920</name>
</gene>
<dbReference type="RefSeq" id="WP_153352770.1">
    <property type="nucleotide sequence ID" value="NZ_JAYKOO010000014.1"/>
</dbReference>
<comment type="caution">
    <text evidence="1">The sequence shown here is derived from an EMBL/GenBank/DDBJ whole genome shotgun (WGS) entry which is preliminary data.</text>
</comment>
<dbReference type="Gene3D" id="3.30.420.300">
    <property type="entry name" value="2-keto-3-deoxy-galactonokinase, substrate binding domain"/>
    <property type="match status" value="1"/>
</dbReference>
<sequence>MGNAASIVVDWGTTSLRAALVGNDGEELDSLETPQGISSLGKGDHEAALMTALDPWFSAHGALPVVALGMITSRNGWVEIPYVPCPAGPAELARGTVRMVLPNGSELVLLPGLTDPARQPFPDVMRGEETQVVGYGLDRDATVIIPGTHSKWAKVKAGRIDGFQTFVTGEIFALLLNHSFIARGATQPPINDPQAYRWGLEEAKNCGAMLSLLFSARTGGLAGKLSADQLRSYVHGMVIGQEFRQARESGWYSSGDEATIVGNDGLNDLYVIAAGVFGLGIVMGADDVLTRGAMDVLRHTLS</sequence>
<proteinExistence type="predicted"/>
<dbReference type="InterPro" id="IPR042257">
    <property type="entry name" value="DGOK_C"/>
</dbReference>
<keyword evidence="1" id="KW-0808">Transferase</keyword>
<dbReference type="InterPro" id="IPR007729">
    <property type="entry name" value="DGOK"/>
</dbReference>
<dbReference type="EMBL" id="WIXI01000026">
    <property type="protein sequence ID" value="MQY45214.1"/>
    <property type="molecule type" value="Genomic_DNA"/>
</dbReference>
<dbReference type="AlphaFoldDB" id="A0A6A8A3Q8"/>
<evidence type="ECO:0000313" key="2">
    <source>
        <dbReference type="Proteomes" id="UP000435138"/>
    </source>
</evidence>
<accession>A0A6A8A3Q8</accession>
<keyword evidence="1" id="KW-0418">Kinase</keyword>
<dbReference type="Gene3D" id="3.30.420.310">
    <property type="entry name" value="2-keto-3-deoxy-galactonokinase, C-terminal domain"/>
    <property type="match status" value="1"/>
</dbReference>
<dbReference type="Proteomes" id="UP000435138">
    <property type="component" value="Unassembled WGS sequence"/>
</dbReference>